<comment type="caution">
    <text evidence="10">The sequence shown here is derived from an EMBL/GenBank/DDBJ whole genome shotgun (WGS) entry which is preliminary data.</text>
</comment>
<keyword evidence="11" id="KW-1185">Reference proteome</keyword>
<reference evidence="10 11" key="1">
    <citation type="submission" date="2019-02" db="EMBL/GenBank/DDBJ databases">
        <title>Peptostreptococcaceae bacterium ZHW00191 nov., a new bacterium isolated from the human gut.</title>
        <authorList>
            <person name="Zhou H.-W."/>
            <person name="Chen X.-J."/>
        </authorList>
    </citation>
    <scope>NUCLEOTIDE SEQUENCE [LARGE SCALE GENOMIC DNA]</scope>
    <source>
        <strain evidence="10 11">ZHW00191</strain>
    </source>
</reference>
<keyword evidence="4 8" id="KW-1003">Cell membrane</keyword>
<evidence type="ECO:0000256" key="7">
    <source>
        <dbReference type="ARBA" id="ARBA00023136"/>
    </source>
</evidence>
<evidence type="ECO:0000313" key="10">
    <source>
        <dbReference type="EMBL" id="TQQ85481.1"/>
    </source>
</evidence>
<feature type="transmembrane region" description="Helical" evidence="8">
    <location>
        <begin position="12"/>
        <end position="36"/>
    </location>
</feature>
<dbReference type="PROSITE" id="PS50928">
    <property type="entry name" value="ABC_TM1"/>
    <property type="match status" value="1"/>
</dbReference>
<feature type="domain" description="ABC transmembrane type-1" evidence="9">
    <location>
        <begin position="63"/>
        <end position="265"/>
    </location>
</feature>
<evidence type="ECO:0000256" key="3">
    <source>
        <dbReference type="ARBA" id="ARBA00022448"/>
    </source>
</evidence>
<dbReference type="GO" id="GO:0035435">
    <property type="term" value="P:phosphate ion transmembrane transport"/>
    <property type="evidence" value="ECO:0007669"/>
    <property type="project" value="InterPro"/>
</dbReference>
<dbReference type="GO" id="GO:0005886">
    <property type="term" value="C:plasma membrane"/>
    <property type="evidence" value="ECO:0007669"/>
    <property type="project" value="UniProtKB-SubCell"/>
</dbReference>
<dbReference type="InterPro" id="IPR000515">
    <property type="entry name" value="MetI-like"/>
</dbReference>
<dbReference type="AlphaFoldDB" id="A0A544QXU2"/>
<dbReference type="PANTHER" id="PTHR43470:SF3">
    <property type="entry name" value="PHOSPHATE TRANSPORT SYSTEM PERMEASE PROTEIN PSTA-RELATED"/>
    <property type="match status" value="1"/>
</dbReference>
<dbReference type="Pfam" id="PF00528">
    <property type="entry name" value="BPD_transp_1"/>
    <property type="match status" value="1"/>
</dbReference>
<feature type="transmembrane region" description="Helical" evidence="8">
    <location>
        <begin position="134"/>
        <end position="150"/>
    </location>
</feature>
<evidence type="ECO:0000259" key="9">
    <source>
        <dbReference type="PROSITE" id="PS50928"/>
    </source>
</evidence>
<dbReference type="GO" id="GO:0005315">
    <property type="term" value="F:phosphate transmembrane transporter activity"/>
    <property type="evidence" value="ECO:0007669"/>
    <property type="project" value="InterPro"/>
</dbReference>
<evidence type="ECO:0000256" key="8">
    <source>
        <dbReference type="RuleBase" id="RU363043"/>
    </source>
</evidence>
<evidence type="ECO:0000256" key="6">
    <source>
        <dbReference type="ARBA" id="ARBA00022989"/>
    </source>
</evidence>
<evidence type="ECO:0000313" key="11">
    <source>
        <dbReference type="Proteomes" id="UP000317863"/>
    </source>
</evidence>
<name>A0A544QXU2_9FIRM</name>
<dbReference type="OrthoDB" id="9785113at2"/>
<sequence>MNSSRKTKETILKALIYGSAVFTVAMLVIIVGYIFVKGMGNMSLGFITNDYSASGDGGVYPMILATVYTVGISIVVSAPIGILSAIYLQEYAKQGRLVSAIRFCTESLAGIPSIIYGLFGGIFFVVFLKMGYSILSGSLTVAIIILPVIIRTTEEALKTVPQSFREASFALGATKLQTLYKVIVPSAMPGIISGIILSIGRVVGESAAILLTAGTVAKLPETIMSSSRTLTVHAYLLTKETGDIATASSIGIILIVIVLALNTIAKVTGKKLGKASR</sequence>
<evidence type="ECO:0000256" key="4">
    <source>
        <dbReference type="ARBA" id="ARBA00022475"/>
    </source>
</evidence>
<proteinExistence type="inferred from homology"/>
<dbReference type="Proteomes" id="UP000317863">
    <property type="component" value="Unassembled WGS sequence"/>
</dbReference>
<dbReference type="EMBL" id="SGJB01000002">
    <property type="protein sequence ID" value="TQQ85481.1"/>
    <property type="molecule type" value="Genomic_DNA"/>
</dbReference>
<keyword evidence="5 8" id="KW-0812">Transmembrane</keyword>
<feature type="transmembrane region" description="Helical" evidence="8">
    <location>
        <begin position="108"/>
        <end position="128"/>
    </location>
</feature>
<feature type="transmembrane region" description="Helical" evidence="8">
    <location>
        <begin position="59"/>
        <end position="88"/>
    </location>
</feature>
<dbReference type="RefSeq" id="WP_142535185.1">
    <property type="nucleotide sequence ID" value="NZ_SGJB01000002.1"/>
</dbReference>
<dbReference type="SUPFAM" id="SSF161098">
    <property type="entry name" value="MetI-like"/>
    <property type="match status" value="1"/>
</dbReference>
<keyword evidence="3" id="KW-0813">Transport</keyword>
<dbReference type="NCBIfam" id="TIGR00974">
    <property type="entry name" value="3a0107s02c"/>
    <property type="match status" value="1"/>
</dbReference>
<dbReference type="InterPro" id="IPR035906">
    <property type="entry name" value="MetI-like_sf"/>
</dbReference>
<comment type="similarity">
    <text evidence="2 8">Belongs to the binding-protein-dependent transport system permease family. CysTW subfamily.</text>
</comment>
<dbReference type="Gene3D" id="1.10.3720.10">
    <property type="entry name" value="MetI-like"/>
    <property type="match status" value="1"/>
</dbReference>
<keyword evidence="7 8" id="KW-0472">Membrane</keyword>
<comment type="subcellular location">
    <subcellularLocation>
        <location evidence="1 8">Cell membrane</location>
        <topology evidence="1 8">Multi-pass membrane protein</topology>
    </subcellularLocation>
</comment>
<feature type="transmembrane region" description="Helical" evidence="8">
    <location>
        <begin position="182"/>
        <end position="203"/>
    </location>
</feature>
<protein>
    <recommendedName>
        <fullName evidence="8">Phosphate transport system permease protein PstA</fullName>
    </recommendedName>
</protein>
<dbReference type="CDD" id="cd06261">
    <property type="entry name" value="TM_PBP2"/>
    <property type="match status" value="1"/>
</dbReference>
<keyword evidence="6 8" id="KW-1133">Transmembrane helix</keyword>
<evidence type="ECO:0000256" key="1">
    <source>
        <dbReference type="ARBA" id="ARBA00004651"/>
    </source>
</evidence>
<evidence type="ECO:0000256" key="5">
    <source>
        <dbReference type="ARBA" id="ARBA00022692"/>
    </source>
</evidence>
<feature type="transmembrane region" description="Helical" evidence="8">
    <location>
        <begin position="244"/>
        <end position="265"/>
    </location>
</feature>
<organism evidence="10 11">
    <name type="scientific">Peptacetobacter hominis</name>
    <dbReference type="NCBI Taxonomy" id="2743610"/>
    <lineage>
        <taxon>Bacteria</taxon>
        <taxon>Bacillati</taxon>
        <taxon>Bacillota</taxon>
        <taxon>Clostridia</taxon>
        <taxon>Peptostreptococcales</taxon>
        <taxon>Peptostreptococcaceae</taxon>
        <taxon>Peptacetobacter</taxon>
    </lineage>
</organism>
<gene>
    <name evidence="10" type="primary">pstA</name>
    <name evidence="10" type="ORF">EXD82_01670</name>
</gene>
<accession>A0A544QXU2</accession>
<dbReference type="PANTHER" id="PTHR43470">
    <property type="entry name" value="PHOSPHATE TRANSPORT SYSTEM PERMEASE PROTEIN PSTA-RELATED"/>
    <property type="match status" value="1"/>
</dbReference>
<dbReference type="InterPro" id="IPR005672">
    <property type="entry name" value="Phosphate_PstA"/>
</dbReference>
<evidence type="ECO:0000256" key="2">
    <source>
        <dbReference type="ARBA" id="ARBA00007069"/>
    </source>
</evidence>